<dbReference type="Gene3D" id="3.40.50.300">
    <property type="entry name" value="P-loop containing nucleotide triphosphate hydrolases"/>
    <property type="match status" value="2"/>
</dbReference>
<dbReference type="InterPro" id="IPR014001">
    <property type="entry name" value="Helicase_ATP-bd"/>
</dbReference>
<evidence type="ECO:0000313" key="3">
    <source>
        <dbReference type="EMBL" id="EFI72009.1"/>
    </source>
</evidence>
<keyword evidence="3" id="KW-0255">Endonuclease</keyword>
<dbReference type="RefSeq" id="WP_006282634.1">
    <property type="nucleotide sequence ID" value="NZ_ADWO01000058.1"/>
</dbReference>
<dbReference type="GO" id="GO:0004519">
    <property type="term" value="F:endonuclease activity"/>
    <property type="evidence" value="ECO:0007669"/>
    <property type="project" value="UniProtKB-KW"/>
</dbReference>
<dbReference type="GO" id="GO:0005524">
    <property type="term" value="F:ATP binding"/>
    <property type="evidence" value="ECO:0007669"/>
    <property type="project" value="InterPro"/>
</dbReference>
<dbReference type="InterPro" id="IPR011639">
    <property type="entry name" value="MethylTrfase_TaqI-like_dom"/>
</dbReference>
<dbReference type="EMBL" id="ADWO01000058">
    <property type="protein sequence ID" value="EFI72009.1"/>
    <property type="molecule type" value="Genomic_DNA"/>
</dbReference>
<evidence type="ECO:0000313" key="4">
    <source>
        <dbReference type="Proteomes" id="UP000004524"/>
    </source>
</evidence>
<dbReference type="Pfam" id="PF07669">
    <property type="entry name" value="Eco57I"/>
    <property type="match status" value="1"/>
</dbReference>
<dbReference type="PROSITE" id="PS00092">
    <property type="entry name" value="N6_MTASE"/>
    <property type="match status" value="1"/>
</dbReference>
<dbReference type="GO" id="GO:0006304">
    <property type="term" value="P:DNA modification"/>
    <property type="evidence" value="ECO:0007669"/>
    <property type="project" value="InterPro"/>
</dbReference>
<feature type="domain" description="Helicase ATP-binding" evidence="2">
    <location>
        <begin position="160"/>
        <end position="342"/>
    </location>
</feature>
<keyword evidence="1" id="KW-0175">Coiled coil</keyword>
<reference evidence="3 4" key="1">
    <citation type="journal article" date="2010" name="Microb. Ecol.">
        <title>Comparative genome analysis of Prevotella ruminicola and Prevotella bryantii: insights into their environmental niche.</title>
        <authorList>
            <consortium name="North American Consortium for Rumen Bacteria"/>
            <person name="Purushe J."/>
            <person name="Fouts D.E."/>
            <person name="Morrison M."/>
            <person name="White B.A."/>
            <person name="Mackie R.I."/>
            <person name="Coutinho P.M."/>
            <person name="Henrissat B."/>
            <person name="Nelson K.E."/>
        </authorList>
    </citation>
    <scope>NUCLEOTIDE SEQUENCE [LARGE SCALE GENOMIC DNA]</scope>
    <source>
        <strain evidence="3 4">B14</strain>
    </source>
</reference>
<dbReference type="OrthoDB" id="32195at2"/>
<dbReference type="InterPro" id="IPR027417">
    <property type="entry name" value="P-loop_NTPase"/>
</dbReference>
<evidence type="ECO:0000256" key="1">
    <source>
        <dbReference type="SAM" id="Coils"/>
    </source>
</evidence>
<protein>
    <submittedName>
        <fullName evidence="3">Restriction endonuclease</fullName>
    </submittedName>
</protein>
<keyword evidence="3" id="KW-0540">Nuclease</keyword>
<proteinExistence type="predicted"/>
<evidence type="ECO:0000259" key="2">
    <source>
        <dbReference type="PROSITE" id="PS51192"/>
    </source>
</evidence>
<name>D8DX89_9BACT</name>
<dbReference type="SUPFAM" id="SSF52540">
    <property type="entry name" value="P-loop containing nucleoside triphosphate hydrolases"/>
    <property type="match status" value="1"/>
</dbReference>
<feature type="coiled-coil region" evidence="1">
    <location>
        <begin position="404"/>
        <end position="431"/>
    </location>
</feature>
<keyword evidence="4" id="KW-1185">Reference proteome</keyword>
<dbReference type="InterPro" id="IPR006935">
    <property type="entry name" value="Helicase/UvrB_N"/>
</dbReference>
<keyword evidence="3" id="KW-0378">Hydrolase</keyword>
<dbReference type="SMART" id="SM00487">
    <property type="entry name" value="DEXDc"/>
    <property type="match status" value="1"/>
</dbReference>
<dbReference type="GO" id="GO:0009007">
    <property type="term" value="F:site-specific DNA-methyltransferase (adenine-specific) activity"/>
    <property type="evidence" value="ECO:0007669"/>
    <property type="project" value="UniProtKB-EC"/>
</dbReference>
<dbReference type="Pfam" id="PF04851">
    <property type="entry name" value="ResIII"/>
    <property type="match status" value="1"/>
</dbReference>
<gene>
    <name evidence="3" type="ORF">PBR_2712</name>
</gene>
<dbReference type="Proteomes" id="UP000004524">
    <property type="component" value="Unassembled WGS sequence"/>
</dbReference>
<dbReference type="GO" id="GO:0032259">
    <property type="term" value="P:methylation"/>
    <property type="evidence" value="ECO:0007669"/>
    <property type="project" value="InterPro"/>
</dbReference>
<dbReference type="GO" id="GO:0016787">
    <property type="term" value="F:hydrolase activity"/>
    <property type="evidence" value="ECO:0007669"/>
    <property type="project" value="InterPro"/>
</dbReference>
<sequence>MKYTITQSRLLYVLSINDRKHANLLKIGEVFVDNAIADNPNKQVLFKAVRDILDKRSYMQGKNYQLEFIECTTYNLSTKCYKADDVYRTLHKMGIPSTTLNKFKSELFPTKAEDADIWFHCFLADIQEAINKIKNGKAAGYETIKFRPEQNKAIQKTVTHFKKDKGKAFLWNAKMRFGKTLSGLEVAKEMDYKSTLIITHRPVVDKGWHEDFKKIFGKMPEYVYATRMSDDDTTGGDFYQLTKQVDAGNKRLVFFVSMQYLRLSRYVGGKEKHFDPLKKAIMEYDWDFVMVDEAHEGIEAAAGIRVMEKLKKEKTRILSLSGTPFNLLDKYDEGEIYTWDYVMEQRAKQEWDDKHFGDPNPYAELPRMQILTFTLPKMVRDEAIENNETFKFHEFFRVWTEKDKTDIQKRIDNEQNALKREELKAQMAEIKVDKFIHEGAVRRFVEKLRTKSATSQYPFSDKEFRDKFRHTLWLLPGVKEAAALEEILKEDKVFGEGGKLGFHIINAAGDGNIEDKDGSALAEVEDNIRGYDPSTDPDRERAKKKKAVTAKERTITLSCGKLTTGVSVPEWTAVLCMKGSENTPAANYMQTIFRVQTHAVLNGRQKSDCYVFDFAPDRALTAVAETAKMAVDAQGAGKKQMKRKQKEEEEHLQAFIKLCPVLSMDEGEMGKKFSASDIFQKLSNVYIERAVRSGYADNSIYNTDQLLNLTPEQEKALGDVHDLLGSMPAGWKPEKININKTGIGDAKNAEMIKYIYFLSAKNEIPVQPVMSAESDDNGCPMTDTEGWDDKMCYPTQQYPYLFVSNSRFIEGQWTDFSKPVLWKEWTDPEKNTDEAKKKRDQENKEKRARMSVLRGVAIRIPLLVYGAEINDEDGEEITIDNFASDEIVDQASWDEFMPKGFTKETFNILKGCFDRSIFTGAAKRIRQMVKEADNLNTEDRIAKIATIFSYFHNPDKETVLTPWKVVNRHMSDCLGGWCFFNEEFDAEYTEENEYGENIKMARPVGMKIDENGKIVFTNKVTQDIFGDYNARILEINSKTGLYPLYMAYSLFKTSKEKAFREIELTGERGKSTDSEGYYRQAGNDLEIWKDVLQDNIFVVCRTKMAVSITKRTLAGFQNDIRMNVKCYSQSVEVNDLITAGILKRDSEGITKQGNTFQLNGMSKVDCDMITVLRAKPELFRKDIVRGVDFWHVYNSIPKTANEDINNMKFKAIIGNPPYQMMTIGHGAQATAIYPQFIEAARQLAPNHLSMISPSRWMNKMGIGIDPKWVDSMLSSANFVKIVDYLDGSEVFPGVEIKGGVNYFLYEPNYKGDCRYELHQKGIVSSKDISLNNPFGIVIRDVRASEIIDKVNFKEGGKLDTNNFSNLVGPLHFFDNDQYLGTNWSDYSPFPSEENNIKCYVNKQLDSNGYGWTNISCVPRNKESISLHKVFMPKAGGSGNDPIVIGTPFYGEPNSVCSFTYLCIGYSPTEHNFSELECKNIISYMKTRFFRYMVSIKKKTQDCPRGVFQFVPMQDFSRTWNDKDLYNKYNLSQEEISYIESLINPME</sequence>
<dbReference type="PROSITE" id="PS51192">
    <property type="entry name" value="HELICASE_ATP_BIND_1"/>
    <property type="match status" value="1"/>
</dbReference>
<comment type="caution">
    <text evidence="3">The sequence shown here is derived from an EMBL/GenBank/DDBJ whole genome shotgun (WGS) entry which is preliminary data.</text>
</comment>
<dbReference type="InterPro" id="IPR002052">
    <property type="entry name" value="DNA_methylase_N6_adenine_CS"/>
</dbReference>
<organism evidence="3 4">
    <name type="scientific">Segatella baroniae B14</name>
    <dbReference type="NCBI Taxonomy" id="752555"/>
    <lineage>
        <taxon>Bacteria</taxon>
        <taxon>Pseudomonadati</taxon>
        <taxon>Bacteroidota</taxon>
        <taxon>Bacteroidia</taxon>
        <taxon>Bacteroidales</taxon>
        <taxon>Prevotellaceae</taxon>
        <taxon>Segatella</taxon>
    </lineage>
</organism>
<dbReference type="GO" id="GO:0003677">
    <property type="term" value="F:DNA binding"/>
    <property type="evidence" value="ECO:0007669"/>
    <property type="project" value="InterPro"/>
</dbReference>
<accession>D8DX89</accession>